<evidence type="ECO:0000256" key="1">
    <source>
        <dbReference type="ARBA" id="ARBA00022723"/>
    </source>
</evidence>
<dbReference type="GO" id="GO:0006269">
    <property type="term" value="P:DNA replication, synthesis of primer"/>
    <property type="evidence" value="ECO:0007669"/>
    <property type="project" value="TreeGrafter"/>
</dbReference>
<dbReference type="GO" id="GO:0003899">
    <property type="term" value="F:DNA-directed RNA polymerase activity"/>
    <property type="evidence" value="ECO:0007669"/>
    <property type="project" value="InterPro"/>
</dbReference>
<dbReference type="GO" id="GO:0005737">
    <property type="term" value="C:cytoplasm"/>
    <property type="evidence" value="ECO:0007669"/>
    <property type="project" value="TreeGrafter"/>
</dbReference>
<dbReference type="SUPFAM" id="SSF57783">
    <property type="entry name" value="Zinc beta-ribbon"/>
    <property type="match status" value="1"/>
</dbReference>
<evidence type="ECO:0000256" key="3">
    <source>
        <dbReference type="ARBA" id="ARBA00022833"/>
    </source>
</evidence>
<dbReference type="Proteomes" id="UP000076630">
    <property type="component" value="Unassembled WGS sequence"/>
</dbReference>
<evidence type="ECO:0000313" key="5">
    <source>
        <dbReference type="EMBL" id="KZE76040.1"/>
    </source>
</evidence>
<feature type="domain" description="Zinc finger CHC2-type" evidence="4">
    <location>
        <begin position="32"/>
        <end position="85"/>
    </location>
</feature>
<dbReference type="SMART" id="SM00400">
    <property type="entry name" value="ZnF_CHCC"/>
    <property type="match status" value="1"/>
</dbReference>
<evidence type="ECO:0000313" key="6">
    <source>
        <dbReference type="Proteomes" id="UP000076630"/>
    </source>
</evidence>
<dbReference type="PANTHER" id="PTHR30313">
    <property type="entry name" value="DNA PRIMASE"/>
    <property type="match status" value="1"/>
</dbReference>
<dbReference type="Gene3D" id="3.40.1360.10">
    <property type="match status" value="1"/>
</dbReference>
<evidence type="ECO:0000259" key="4">
    <source>
        <dbReference type="SMART" id="SM00400"/>
    </source>
</evidence>
<dbReference type="Pfam" id="PF01807">
    <property type="entry name" value="Zn_ribbon_DnaG"/>
    <property type="match status" value="1"/>
</dbReference>
<proteinExistence type="predicted"/>
<dbReference type="InterPro" id="IPR002694">
    <property type="entry name" value="Znf_CHC2"/>
</dbReference>
<comment type="caution">
    <text evidence="5">The sequence shown here is derived from an EMBL/GenBank/DDBJ whole genome shotgun (WGS) entry which is preliminary data.</text>
</comment>
<dbReference type="EMBL" id="LQNU01000079">
    <property type="protein sequence ID" value="KZE76040.1"/>
    <property type="molecule type" value="Genomic_DNA"/>
</dbReference>
<dbReference type="PANTHER" id="PTHR30313:SF2">
    <property type="entry name" value="DNA PRIMASE"/>
    <property type="match status" value="1"/>
</dbReference>
<dbReference type="InterPro" id="IPR034154">
    <property type="entry name" value="TOPRIM_DnaG/twinkle"/>
</dbReference>
<dbReference type="Gene3D" id="3.90.580.10">
    <property type="entry name" value="Zinc finger, CHC2-type domain"/>
    <property type="match status" value="1"/>
</dbReference>
<accession>A0A163W949</accession>
<keyword evidence="1" id="KW-0479">Metal-binding</keyword>
<keyword evidence="3" id="KW-0862">Zinc</keyword>
<dbReference type="CDD" id="cd01029">
    <property type="entry name" value="TOPRIM_primases"/>
    <property type="match status" value="1"/>
</dbReference>
<keyword evidence="2" id="KW-0863">Zinc-finger</keyword>
<protein>
    <recommendedName>
        <fullName evidence="4">Zinc finger CHC2-type domain-containing protein</fullName>
    </recommendedName>
</protein>
<organism evidence="5 6">
    <name type="scientific">Myroides marinus</name>
    <dbReference type="NCBI Taxonomy" id="703342"/>
    <lineage>
        <taxon>Bacteria</taxon>
        <taxon>Pseudomonadati</taxon>
        <taxon>Bacteroidota</taxon>
        <taxon>Flavobacteriia</taxon>
        <taxon>Flavobacteriales</taxon>
        <taxon>Flavobacteriaceae</taxon>
        <taxon>Myroides</taxon>
    </lineage>
</organism>
<dbReference type="AlphaFoldDB" id="A0A163W949"/>
<reference evidence="5 6" key="1">
    <citation type="submission" date="2016-01" db="EMBL/GenBank/DDBJ databases">
        <title>Whole genome sequencing of Myroides marinus L41.</title>
        <authorList>
            <person name="Hong K.W."/>
        </authorList>
    </citation>
    <scope>NUCLEOTIDE SEQUENCE [LARGE SCALE GENOMIC DNA]</scope>
    <source>
        <strain evidence="5 6">L41</strain>
    </source>
</reference>
<dbReference type="InterPro" id="IPR036977">
    <property type="entry name" value="DNA_primase_Znf_CHC2"/>
</dbReference>
<dbReference type="GO" id="GO:0003677">
    <property type="term" value="F:DNA binding"/>
    <property type="evidence" value="ECO:0007669"/>
    <property type="project" value="InterPro"/>
</dbReference>
<dbReference type="GO" id="GO:0008270">
    <property type="term" value="F:zinc ion binding"/>
    <property type="evidence" value="ECO:0007669"/>
    <property type="project" value="UniProtKB-KW"/>
</dbReference>
<gene>
    <name evidence="5" type="ORF">AV926_16710</name>
</gene>
<dbReference type="InterPro" id="IPR050219">
    <property type="entry name" value="DnaG_primase"/>
</dbReference>
<dbReference type="RefSeq" id="WP_038986097.1">
    <property type="nucleotide sequence ID" value="NZ_JACAJO010000027.1"/>
</dbReference>
<sequence>MNIQEAKNISIISILDSLGIKPTKINDKQAWYHSPFRAENTPSFSVSVTKNVFYDFGDSTYKGNVIDFVMLYYKCDIKEALKILANNSFSVHQQLFNPQVNQDEKDYEITAIKPLRNKYLIYYIKQRGLCIKTTQRYCKEIHYILKDKAYYAIGFQNELDGVELRNKYVQMCFGSKYPTYINNGSSTVFLFEAFIDFLSFITLKPNLEHRFDYIILNSVNTLESTLIQSSNKFLYKTLDDSETFESKYKTIVACFDNDTAGDKATEKLIAAFPLITKDARVRYKDYKDVNDYLLSINRDKLT</sequence>
<dbReference type="OrthoDB" id="8536512at2"/>
<name>A0A163W949_9FLAO</name>
<dbReference type="SUPFAM" id="SSF56731">
    <property type="entry name" value="DNA primase core"/>
    <property type="match status" value="1"/>
</dbReference>
<keyword evidence="6" id="KW-1185">Reference proteome</keyword>
<evidence type="ECO:0000256" key="2">
    <source>
        <dbReference type="ARBA" id="ARBA00022771"/>
    </source>
</evidence>
<dbReference type="Pfam" id="PF13155">
    <property type="entry name" value="Toprim_2"/>
    <property type="match status" value="1"/>
</dbReference>